<evidence type="ECO:0000256" key="2">
    <source>
        <dbReference type="ARBA" id="ARBA00023315"/>
    </source>
</evidence>
<protein>
    <recommendedName>
        <fullName evidence="3">N-acetyltransferase domain-containing protein</fullName>
    </recommendedName>
</protein>
<accession>A0ABY6HSP8</accession>
<evidence type="ECO:0000256" key="1">
    <source>
        <dbReference type="ARBA" id="ARBA00022679"/>
    </source>
</evidence>
<gene>
    <name evidence="4" type="ORF">NEF87_001779</name>
</gene>
<keyword evidence="1" id="KW-0808">Transferase</keyword>
<dbReference type="PANTHER" id="PTHR42919">
    <property type="entry name" value="N-ALPHA-ACETYLTRANSFERASE"/>
    <property type="match status" value="1"/>
</dbReference>
<dbReference type="Pfam" id="PF00583">
    <property type="entry name" value="Acetyltransf_1"/>
    <property type="match status" value="1"/>
</dbReference>
<dbReference type="InterPro" id="IPR016181">
    <property type="entry name" value="Acyl_CoA_acyltransferase"/>
</dbReference>
<sequence length="327" mass="37597">MYLNSCIYFFYHMIQKTSNDHFQKKSWEKDISLSNLLTLHNTMGNYLYPDYNIEFKDDILDLWFGKGFDLSRDVIRFEDDNGKFVGYVAMSNLSGLFKSHFLFYAILPEYFDTRLPQQVIEAGISLGKSQNIQGLEIETTGTLSAPFDRALEKFGFHPFHYALELHLVDLNPSFLPQLPQGLTYQKSLEPVNLEQYVEVYNAAFRGSFDFQEWTLENSQSLIDSQKKHFDFAIGQVFADGILIGSCNLAYEPGKQFGYISGLAVIPKFQHQKIGSYMLLKAIEHFTEKESKKIILTADVENEKAVGLYTKAGFRIIESLKTKTYMVT</sequence>
<dbReference type="PANTHER" id="PTHR42919:SF8">
    <property type="entry name" value="N-ALPHA-ACETYLTRANSFERASE 50"/>
    <property type="match status" value="1"/>
</dbReference>
<dbReference type="Proteomes" id="UP001208689">
    <property type="component" value="Chromosome"/>
</dbReference>
<evidence type="ECO:0000259" key="3">
    <source>
        <dbReference type="PROSITE" id="PS51186"/>
    </source>
</evidence>
<dbReference type="PROSITE" id="PS51186">
    <property type="entry name" value="GNAT"/>
    <property type="match status" value="1"/>
</dbReference>
<keyword evidence="2" id="KW-0012">Acyltransferase</keyword>
<keyword evidence="5" id="KW-1185">Reference proteome</keyword>
<reference evidence="4" key="1">
    <citation type="submission" date="2022-09" db="EMBL/GenBank/DDBJ databases">
        <title>Actin cytoskeleton and complex cell architecture in an #Asgard archaeon.</title>
        <authorList>
            <person name="Ponce Toledo R.I."/>
            <person name="Schleper C."/>
            <person name="Rodrigues Oliveira T."/>
            <person name="Wollweber F."/>
            <person name="Xu J."/>
            <person name="Rittmann S."/>
            <person name="Klingl A."/>
            <person name="Pilhofer M."/>
        </authorList>
    </citation>
    <scope>NUCLEOTIDE SEQUENCE</scope>
    <source>
        <strain evidence="4">B-35</strain>
    </source>
</reference>
<feature type="domain" description="N-acetyltransferase" evidence="3">
    <location>
        <begin position="183"/>
        <end position="327"/>
    </location>
</feature>
<proteinExistence type="predicted"/>
<dbReference type="SUPFAM" id="SSF55729">
    <property type="entry name" value="Acyl-CoA N-acyltransferases (Nat)"/>
    <property type="match status" value="2"/>
</dbReference>
<dbReference type="CDD" id="cd04301">
    <property type="entry name" value="NAT_SF"/>
    <property type="match status" value="1"/>
</dbReference>
<dbReference type="Gene3D" id="3.40.630.30">
    <property type="match status" value="1"/>
</dbReference>
<organism evidence="4 5">
    <name type="scientific">Candidatus Lokiarchaeum ossiferum</name>
    <dbReference type="NCBI Taxonomy" id="2951803"/>
    <lineage>
        <taxon>Archaea</taxon>
        <taxon>Promethearchaeati</taxon>
        <taxon>Promethearchaeota</taxon>
        <taxon>Promethearchaeia</taxon>
        <taxon>Promethearchaeales</taxon>
        <taxon>Promethearchaeaceae</taxon>
        <taxon>Candidatus Lokiarchaeum</taxon>
    </lineage>
</organism>
<name>A0ABY6HSP8_9ARCH</name>
<dbReference type="EMBL" id="CP104013">
    <property type="protein sequence ID" value="UYP45494.1"/>
    <property type="molecule type" value="Genomic_DNA"/>
</dbReference>
<evidence type="ECO:0000313" key="5">
    <source>
        <dbReference type="Proteomes" id="UP001208689"/>
    </source>
</evidence>
<dbReference type="InterPro" id="IPR051556">
    <property type="entry name" value="N-term/lysine_N-AcTrnsfr"/>
</dbReference>
<evidence type="ECO:0000313" key="4">
    <source>
        <dbReference type="EMBL" id="UYP45494.1"/>
    </source>
</evidence>
<dbReference type="InterPro" id="IPR000182">
    <property type="entry name" value="GNAT_dom"/>
</dbReference>